<dbReference type="Proteomes" id="UP000006352">
    <property type="component" value="Unassembled WGS sequence"/>
</dbReference>
<dbReference type="RefSeq" id="XP_012176921.1">
    <property type="nucleotide sequence ID" value="XM_012321531.1"/>
</dbReference>
<dbReference type="InterPro" id="IPR036691">
    <property type="entry name" value="Endo/exonu/phosph_ase_sf"/>
</dbReference>
<dbReference type="SUPFAM" id="SSF56219">
    <property type="entry name" value="DNase I-like"/>
    <property type="match status" value="1"/>
</dbReference>
<evidence type="ECO:0000259" key="1">
    <source>
        <dbReference type="Pfam" id="PF14529"/>
    </source>
</evidence>
<name>J7RVJ6_9APHY</name>
<dbReference type="STRING" id="599839.J7RVJ6"/>
<feature type="domain" description="Endonuclease/exonuclease/phosphatase" evidence="1">
    <location>
        <begin position="7"/>
        <end position="103"/>
    </location>
</feature>
<dbReference type="GeneID" id="24101800"/>
<dbReference type="AlphaFoldDB" id="J7RVJ6"/>
<evidence type="ECO:0000313" key="3">
    <source>
        <dbReference type="Proteomes" id="UP000006352"/>
    </source>
</evidence>
<dbReference type="InParanoid" id="J7RVJ6"/>
<protein>
    <recommendedName>
        <fullName evidence="1">Endonuclease/exonuclease/phosphatase domain-containing protein</fullName>
    </recommendedName>
</protein>
<dbReference type="Gene3D" id="3.60.10.10">
    <property type="entry name" value="Endonuclease/exonuclease/phosphatase"/>
    <property type="match status" value="1"/>
</dbReference>
<dbReference type="Pfam" id="PF14529">
    <property type="entry name" value="Exo_endo_phos_2"/>
    <property type="match status" value="1"/>
</dbReference>
<gene>
    <name evidence="2" type="ORF">FIBRA_09210</name>
</gene>
<dbReference type="InterPro" id="IPR005135">
    <property type="entry name" value="Endo/exonuclease/phosphatase"/>
</dbReference>
<keyword evidence="3" id="KW-1185">Reference proteome</keyword>
<dbReference type="HOGENOM" id="CLU_069409_0_0_1"/>
<sequence length="344" mass="38405">MSLPPIAVMAGDFNLRHVLWDKGSRRAGTRSRHGDKALALITLAQEEMGLDLLNDDDGIPTWIPNSTAASPGTIDLVWLDPDYREGEALLKVDQSGRHRSDHAVLKWNLAIDVNPTRDPRIPRTGTAAQKYLNAVAVELHAYQPVLQSKEDVVEAAAHLQQILSTHWASHATPPKISARSRTWWNRRCQRAAQRVRDATTTVDNARVQYRTLRSSHGSFDASTAAQGVVIRAAVSDLHNRRGDLKKATRAAKRGFFDACIKRANPKLILDFVQWTKPRKQSANVQLKMRDGRPANTTALMAEAFQTQFTPANPKPVDWEMIEAIPQLPEREFPPFSEPSQLAVD</sequence>
<dbReference type="OrthoDB" id="2788847at2759"/>
<organism evidence="2 3">
    <name type="scientific">Fibroporia radiculosa</name>
    <dbReference type="NCBI Taxonomy" id="599839"/>
    <lineage>
        <taxon>Eukaryota</taxon>
        <taxon>Fungi</taxon>
        <taxon>Dikarya</taxon>
        <taxon>Basidiomycota</taxon>
        <taxon>Agaricomycotina</taxon>
        <taxon>Agaricomycetes</taxon>
        <taxon>Polyporales</taxon>
        <taxon>Fibroporiaceae</taxon>
        <taxon>Fibroporia</taxon>
    </lineage>
</organism>
<dbReference type="GO" id="GO:0003824">
    <property type="term" value="F:catalytic activity"/>
    <property type="evidence" value="ECO:0007669"/>
    <property type="project" value="InterPro"/>
</dbReference>
<evidence type="ECO:0000313" key="2">
    <source>
        <dbReference type="EMBL" id="CCM06900.1"/>
    </source>
</evidence>
<proteinExistence type="predicted"/>
<reference evidence="2 3" key="1">
    <citation type="journal article" date="2012" name="Appl. Environ. Microbiol.">
        <title>Short-read sequencing for genomic analysis of the brown rot fungus Fibroporia radiculosa.</title>
        <authorList>
            <person name="Tang J.D."/>
            <person name="Perkins A.D."/>
            <person name="Sonstegard T.S."/>
            <person name="Schroeder S.G."/>
            <person name="Burgess S.C."/>
            <person name="Diehl S.V."/>
        </authorList>
    </citation>
    <scope>NUCLEOTIDE SEQUENCE [LARGE SCALE GENOMIC DNA]</scope>
    <source>
        <strain evidence="2 3">TFFH 294</strain>
    </source>
</reference>
<accession>J7RVJ6</accession>
<dbReference type="EMBL" id="HE797560">
    <property type="protein sequence ID" value="CCM06900.1"/>
    <property type="molecule type" value="Genomic_DNA"/>
</dbReference>